<feature type="domain" description="DDE-1" evidence="1">
    <location>
        <begin position="3"/>
        <end position="93"/>
    </location>
</feature>
<dbReference type="GO" id="GO:0003677">
    <property type="term" value="F:DNA binding"/>
    <property type="evidence" value="ECO:0007669"/>
    <property type="project" value="TreeGrafter"/>
</dbReference>
<dbReference type="GO" id="GO:0005634">
    <property type="term" value="C:nucleus"/>
    <property type="evidence" value="ECO:0007669"/>
    <property type="project" value="TreeGrafter"/>
</dbReference>
<accession>A0AAV4CD68</accession>
<organism evidence="2 3">
    <name type="scientific">Plakobranchus ocellatus</name>
    <dbReference type="NCBI Taxonomy" id="259542"/>
    <lineage>
        <taxon>Eukaryota</taxon>
        <taxon>Metazoa</taxon>
        <taxon>Spiralia</taxon>
        <taxon>Lophotrochozoa</taxon>
        <taxon>Mollusca</taxon>
        <taxon>Gastropoda</taxon>
        <taxon>Heterobranchia</taxon>
        <taxon>Euthyneura</taxon>
        <taxon>Panpulmonata</taxon>
        <taxon>Sacoglossa</taxon>
        <taxon>Placobranchoidea</taxon>
        <taxon>Plakobranchidae</taxon>
        <taxon>Plakobranchus</taxon>
    </lineage>
</organism>
<dbReference type="EMBL" id="BLXT01006120">
    <property type="protein sequence ID" value="GFO29064.1"/>
    <property type="molecule type" value="Genomic_DNA"/>
</dbReference>
<sequence length="93" mass="10498">MRGSEKLPLLIISKSAKPHCFNNSKKLPVEYAANKKAWMTNDIFISWLQKLDRKFLLQGRSVAMIVDNCSAYSSVDNLKAIKLVFLPPNTTSI</sequence>
<reference evidence="2 3" key="1">
    <citation type="journal article" date="2021" name="Elife">
        <title>Chloroplast acquisition without the gene transfer in kleptoplastic sea slugs, Plakobranchus ocellatus.</title>
        <authorList>
            <person name="Maeda T."/>
            <person name="Takahashi S."/>
            <person name="Yoshida T."/>
            <person name="Shimamura S."/>
            <person name="Takaki Y."/>
            <person name="Nagai Y."/>
            <person name="Toyoda A."/>
            <person name="Suzuki Y."/>
            <person name="Arimoto A."/>
            <person name="Ishii H."/>
            <person name="Satoh N."/>
            <person name="Nishiyama T."/>
            <person name="Hasebe M."/>
            <person name="Maruyama T."/>
            <person name="Minagawa J."/>
            <person name="Obokata J."/>
            <person name="Shigenobu S."/>
        </authorList>
    </citation>
    <scope>NUCLEOTIDE SEQUENCE [LARGE SCALE GENOMIC DNA]</scope>
</reference>
<evidence type="ECO:0000259" key="1">
    <source>
        <dbReference type="Pfam" id="PF03184"/>
    </source>
</evidence>
<comment type="caution">
    <text evidence="2">The sequence shown here is derived from an EMBL/GenBank/DDBJ whole genome shotgun (WGS) entry which is preliminary data.</text>
</comment>
<dbReference type="PANTHER" id="PTHR19303:SF73">
    <property type="entry name" value="PROTEIN PDC2"/>
    <property type="match status" value="1"/>
</dbReference>
<evidence type="ECO:0000313" key="3">
    <source>
        <dbReference type="Proteomes" id="UP000735302"/>
    </source>
</evidence>
<proteinExistence type="predicted"/>
<dbReference type="AlphaFoldDB" id="A0AAV4CD68"/>
<evidence type="ECO:0000313" key="2">
    <source>
        <dbReference type="EMBL" id="GFO29064.1"/>
    </source>
</evidence>
<dbReference type="Proteomes" id="UP000735302">
    <property type="component" value="Unassembled WGS sequence"/>
</dbReference>
<dbReference type="InterPro" id="IPR050863">
    <property type="entry name" value="CenT-Element_Derived"/>
</dbReference>
<dbReference type="PANTHER" id="PTHR19303">
    <property type="entry name" value="TRANSPOSON"/>
    <property type="match status" value="1"/>
</dbReference>
<dbReference type="Pfam" id="PF03184">
    <property type="entry name" value="DDE_1"/>
    <property type="match status" value="1"/>
</dbReference>
<protein>
    <submittedName>
        <fullName evidence="2">Tigger transposable element-derived protein 4</fullName>
    </submittedName>
</protein>
<name>A0AAV4CD68_9GAST</name>
<keyword evidence="3" id="KW-1185">Reference proteome</keyword>
<dbReference type="InterPro" id="IPR004875">
    <property type="entry name" value="DDE_SF_endonuclease_dom"/>
</dbReference>
<gene>
    <name evidence="2" type="ORF">PoB_005556900</name>
</gene>